<proteinExistence type="predicted"/>
<dbReference type="Pfam" id="PF10159">
    <property type="entry name" value="MMtag"/>
    <property type="match status" value="1"/>
</dbReference>
<evidence type="ECO:0000313" key="3">
    <source>
        <dbReference type="Proteomes" id="UP000001460"/>
    </source>
</evidence>
<evidence type="ECO:0000313" key="2">
    <source>
        <dbReference type="EMBL" id="EEA06727.1"/>
    </source>
</evidence>
<dbReference type="OrthoDB" id="5390672at2759"/>
<protein>
    <recommendedName>
        <fullName evidence="1">Multiple myeloma tumor-associated protein 2-like N-terminal domain-containing protein</fullName>
    </recommendedName>
</protein>
<dbReference type="eggNOG" id="ENOG502SBWX">
    <property type="taxonomic scope" value="Eukaryota"/>
</dbReference>
<evidence type="ECO:0000259" key="1">
    <source>
        <dbReference type="Pfam" id="PF10159"/>
    </source>
</evidence>
<reference evidence="2" key="1">
    <citation type="submission" date="2008-06" db="EMBL/GenBank/DDBJ databases">
        <authorList>
            <person name="Lorenzi H."/>
            <person name="Inman J."/>
            <person name="Miller J."/>
            <person name="Schobel S."/>
            <person name="Amedeo P."/>
            <person name="Caler E.V."/>
            <person name="da Silva J."/>
        </authorList>
    </citation>
    <scope>NUCLEOTIDE SEQUENCE [LARGE SCALE GENOMIC DNA]</scope>
    <source>
        <strain evidence="2">RN66</strain>
    </source>
</reference>
<dbReference type="InterPro" id="IPR019315">
    <property type="entry name" value="MMTA2_N"/>
</dbReference>
<dbReference type="VEuPathDB" id="CryptoDB:CMU_014020"/>
<organism evidence="2 3">
    <name type="scientific">Cryptosporidium muris (strain RN66)</name>
    <dbReference type="NCBI Taxonomy" id="441375"/>
    <lineage>
        <taxon>Eukaryota</taxon>
        <taxon>Sar</taxon>
        <taxon>Alveolata</taxon>
        <taxon>Apicomplexa</taxon>
        <taxon>Conoidasida</taxon>
        <taxon>Coccidia</taxon>
        <taxon>Eucoccidiorida</taxon>
        <taxon>Eimeriorina</taxon>
        <taxon>Cryptosporidiidae</taxon>
        <taxon>Cryptosporidium</taxon>
    </lineage>
</organism>
<accession>B6AEW0</accession>
<dbReference type="AlphaFoldDB" id="B6AEW0"/>
<dbReference type="Proteomes" id="UP000001460">
    <property type="component" value="Unassembled WGS sequence"/>
</dbReference>
<name>B6AEW0_CRYMR</name>
<feature type="domain" description="Multiple myeloma tumor-associated protein 2-like N-terminal" evidence="1">
    <location>
        <begin position="14"/>
        <end position="110"/>
    </location>
</feature>
<dbReference type="EMBL" id="DS989730">
    <property type="protein sequence ID" value="EEA06727.1"/>
    <property type="molecule type" value="Genomic_DNA"/>
</dbReference>
<dbReference type="RefSeq" id="XP_002141076.1">
    <property type="nucleotide sequence ID" value="XM_002141040.1"/>
</dbReference>
<keyword evidence="3" id="KW-1185">Reference proteome</keyword>
<dbReference type="GeneID" id="6996294"/>
<sequence length="184" mass="21411">MDISNKDTNRSRDGVRGGYERFNWTSLKSIPTSEREHYLGQSMQVGIATRGGKFYRHDWYYKGGDIRRTIDRSTISDKMGSNKNVATSNIKDEKLLVKQYEDQYISKLLGVKSSFKKEEIEDLRNTQAKSKSYTNDRTTKIYDLTSSERHIRSDKCYKEVRSKVSKSKHTYRSLSRSISPNKIV</sequence>
<gene>
    <name evidence="2" type="ORF">CMU_014020</name>
</gene>